<dbReference type="OrthoDB" id="6513042at2759"/>
<keyword evidence="2" id="KW-0378">Hydrolase</keyword>
<evidence type="ECO:0000256" key="5">
    <source>
        <dbReference type="SAM" id="MobiDB-lite"/>
    </source>
</evidence>
<dbReference type="Pfam" id="PF13087">
    <property type="entry name" value="AAA_12"/>
    <property type="match status" value="1"/>
</dbReference>
<dbReference type="EMBL" id="LSBJ02000001">
    <property type="protein sequence ID" value="OAQ61175.1"/>
    <property type="molecule type" value="Genomic_DNA"/>
</dbReference>
<organism evidence="7 8">
    <name type="scientific">Pochonia chlamydosporia 170</name>
    <dbReference type="NCBI Taxonomy" id="1380566"/>
    <lineage>
        <taxon>Eukaryota</taxon>
        <taxon>Fungi</taxon>
        <taxon>Dikarya</taxon>
        <taxon>Ascomycota</taxon>
        <taxon>Pezizomycotina</taxon>
        <taxon>Sordariomycetes</taxon>
        <taxon>Hypocreomycetidae</taxon>
        <taxon>Hypocreales</taxon>
        <taxon>Clavicipitaceae</taxon>
        <taxon>Pochonia</taxon>
    </lineage>
</organism>
<dbReference type="Pfam" id="PF13245">
    <property type="entry name" value="AAA_19"/>
    <property type="match status" value="1"/>
</dbReference>
<evidence type="ECO:0000256" key="3">
    <source>
        <dbReference type="ARBA" id="ARBA00022806"/>
    </source>
</evidence>
<evidence type="ECO:0000313" key="8">
    <source>
        <dbReference type="Proteomes" id="UP000078397"/>
    </source>
</evidence>
<keyword evidence="1" id="KW-0547">Nucleotide-binding</keyword>
<feature type="region of interest" description="Disordered" evidence="5">
    <location>
        <begin position="1063"/>
        <end position="1083"/>
    </location>
</feature>
<evidence type="ECO:0000256" key="2">
    <source>
        <dbReference type="ARBA" id="ARBA00022801"/>
    </source>
</evidence>
<keyword evidence="4" id="KW-0067">ATP-binding</keyword>
<comment type="caution">
    <text evidence="7">The sequence shown here is derived from an EMBL/GenBank/DDBJ whole genome shotgun (WGS) entry which is preliminary data.</text>
</comment>
<dbReference type="GeneID" id="28845871"/>
<keyword evidence="8" id="KW-1185">Reference proteome</keyword>
<dbReference type="GO" id="GO:0016787">
    <property type="term" value="F:hydrolase activity"/>
    <property type="evidence" value="ECO:0007669"/>
    <property type="project" value="UniProtKB-KW"/>
</dbReference>
<dbReference type="RefSeq" id="XP_018138984.1">
    <property type="nucleotide sequence ID" value="XM_018281877.1"/>
</dbReference>
<gene>
    <name evidence="7" type="ORF">VFPPC_02183</name>
</gene>
<evidence type="ECO:0000259" key="6">
    <source>
        <dbReference type="Pfam" id="PF13087"/>
    </source>
</evidence>
<dbReference type="AlphaFoldDB" id="A0A179F6T6"/>
<accession>A0A179F6T6</accession>
<dbReference type="Gene3D" id="3.40.50.300">
    <property type="entry name" value="P-loop containing nucleotide triphosphate hydrolases"/>
    <property type="match status" value="2"/>
</dbReference>
<feature type="compositionally biased region" description="Basic residues" evidence="5">
    <location>
        <begin position="1063"/>
        <end position="1074"/>
    </location>
</feature>
<dbReference type="InterPro" id="IPR027417">
    <property type="entry name" value="P-loop_NTPase"/>
</dbReference>
<evidence type="ECO:0000313" key="7">
    <source>
        <dbReference type="EMBL" id="OAQ61175.1"/>
    </source>
</evidence>
<dbReference type="CDD" id="cd18808">
    <property type="entry name" value="SF1_C_Upf1"/>
    <property type="match status" value="1"/>
</dbReference>
<dbReference type="InterPro" id="IPR050534">
    <property type="entry name" value="Coronavir_polyprotein_1ab"/>
</dbReference>
<name>A0A179F6T6_METCM</name>
<dbReference type="STRING" id="1380566.A0A179F6T6"/>
<dbReference type="PANTHER" id="PTHR43788">
    <property type="entry name" value="DNA2/NAM7 HELICASE FAMILY MEMBER"/>
    <property type="match status" value="1"/>
</dbReference>
<protein>
    <submittedName>
        <fullName evidence="7">DNA helicase</fullName>
    </submittedName>
</protein>
<evidence type="ECO:0000256" key="4">
    <source>
        <dbReference type="ARBA" id="ARBA00022840"/>
    </source>
</evidence>
<feature type="domain" description="DNA2/NAM7 helicase-like C-terminal" evidence="6">
    <location>
        <begin position="850"/>
        <end position="1047"/>
    </location>
</feature>
<proteinExistence type="predicted"/>
<dbReference type="Proteomes" id="UP000078397">
    <property type="component" value="Unassembled WGS sequence"/>
</dbReference>
<reference evidence="7 8" key="1">
    <citation type="journal article" date="2016" name="PLoS Pathog.">
        <title>Biosynthesis of antibiotic leucinostatins in bio-control fungus Purpureocillium lilacinum and their inhibition on phytophthora revealed by genome mining.</title>
        <authorList>
            <person name="Wang G."/>
            <person name="Liu Z."/>
            <person name="Lin R."/>
            <person name="Li E."/>
            <person name="Mao Z."/>
            <person name="Ling J."/>
            <person name="Yang Y."/>
            <person name="Yin W.B."/>
            <person name="Xie B."/>
        </authorList>
    </citation>
    <scope>NUCLEOTIDE SEQUENCE [LARGE SCALE GENOMIC DNA]</scope>
    <source>
        <strain evidence="7">170</strain>
    </source>
</reference>
<evidence type="ECO:0000256" key="1">
    <source>
        <dbReference type="ARBA" id="ARBA00022741"/>
    </source>
</evidence>
<dbReference type="PANTHER" id="PTHR43788:SF8">
    <property type="entry name" value="DNA-BINDING PROTEIN SMUBP-2"/>
    <property type="match status" value="1"/>
</dbReference>
<dbReference type="InterPro" id="IPR041679">
    <property type="entry name" value="DNA2/NAM7-like_C"/>
</dbReference>
<dbReference type="GO" id="GO:0043139">
    <property type="term" value="F:5'-3' DNA helicase activity"/>
    <property type="evidence" value="ECO:0007669"/>
    <property type="project" value="TreeGrafter"/>
</dbReference>
<dbReference type="SUPFAM" id="SSF52540">
    <property type="entry name" value="P-loop containing nucleoside triphosphate hydrolases"/>
    <property type="match status" value="1"/>
</dbReference>
<keyword evidence="3 7" id="KW-0347">Helicase</keyword>
<dbReference type="KEGG" id="pchm:VFPPC_02183"/>
<dbReference type="GO" id="GO:0005524">
    <property type="term" value="F:ATP binding"/>
    <property type="evidence" value="ECO:0007669"/>
    <property type="project" value="UniProtKB-KW"/>
</dbReference>
<dbReference type="InterPro" id="IPR047187">
    <property type="entry name" value="SF1_C_Upf1"/>
</dbReference>
<sequence>MSQSTTKNDEAAAKPTKPQSFTTFYRPCAVIPGHLSGPIIGGASLGVSTDIDTRIMSSKSPGKDPWMGFTIEFPRGKNCEDEGFGMCHSLDPSQGMPGTSHFGVPVPAETLRINVKFPRGEIMSTFEKADDKNQLRKMFPNVPADKDLVLIEVSCKSEVVVEGLGLPFSNPGHPAHGWLNNNEHIAKDMTLMSMFEQRDFCIVVAKTPLATLEKEWDEDKLPPPFRYPYNADQSWQGLYPYIDQLKEAKGPQFTPAWTYVDDNSHLAVTCQSQVQDVLWVEEAARNIRSTPLPAYFVDLPSKMGSMYYVIVQLPKTFIRKYESAWRRLTKCDFFKLNLYGSSEEAEYLMPKEKFDDDLKRPNWDAKFVNNHNHREEHLVDHPTEAEDLVLLVRRPAKHEHGRDPLYQNWVGLHFDADFNEARRKVEAAWELRPGAKPSNPGVFGLAGGSKETFDPVNTESRELKVLWDMRVHRALLRGTGFYECLRAYARNPLDPLQATAGHQFEGTHYKEPFTRGTSLSPPVQSLLPTSDEDFVTGLMEEAHPDDRVRFRNYLSTRQLGLGLITAGPGFGKTTALAVAALGMIASLGPIYLTAPTNVAVNNAAVRLANVDARVTERLNKGKMIDDSTFHRRRLIIRPWNAADELMAFENLLRDPESLEQATPRRGWRSSKWQLELSTAFWLLIVLRSPAVRELSPDDSPLLHELRRIIDADADMAILRSRATGQASWQEYLDWKRGIPTNVVITTFFNILQGAADALCTTPAKSCDDFKGWKTNRAKGIAVDEAGNMTRPDLYSVWGNTGIPCVLAGDDKQLPPFVATMEEVDEEQNALNRHGPDGKISPLLFFKAIGWPVYRLRIQHRMAQGQFDFCHDKVYSDVPFTYGPGCQIQLPQHEIGRKLESYLGAKYPELRPAAPGQLAPVFVHCQGSYTFVDPVTKSKLNIDQVKIGLDLILDFVREASVDPKDIAIISPYAANVDMIAKIRRNHKYTALANMPPASTVDSFQGQEGDITVVLMGTTRAVGPGFTCNENRLNVMLTRHKSGLVIIGDLDVTGNVETLLKKAKERAKKGKGKGKGKSMANNPDVMQVESNTGERVYVKVHMLRDLCVSSHESGRVIHIQVPEKDKSGKDGANAGR</sequence>